<dbReference type="InterPro" id="IPR006059">
    <property type="entry name" value="SBP"/>
</dbReference>
<sequence>MKKWVSVLFGLVLASFVLAACSDDKAGGEGSDVEIPEGATEVVMWNLFGGGDAEYMQEIVDKFNESQSDIFINNIQQEYDEYYTKLLTSIASGKGPDLAISHIHVLPELVNQGLLQDLDSVDVDVSWDEFTPNILDATVYDDKHYAVPIDTHAQIFYYNNKLVKDAGLMNDDGTLKMEETPEGFRNFLTTLKDKLPGDKYPMAFSTAGLDSYRLWWTFYTQLGGEHILTDDLENPEYALDLDKAIKAAEYLKSFYYEDEVIPLNLQDFYSEFQSKNAATISTGVWATGIWETTEDLEFTAMPVPNVFDQKGAWGNSHTFVIPFYNDADPEIQQAALEFMEFATDEGAIWAEAGHVPAKETVVNSEEFKALPYRSDYAQVAEYVNFEDRNIYSRGLRDIVMRNLDMIWTDEVSPEEAFKAIEKEVKDLIGG</sequence>
<dbReference type="GO" id="GO:1901982">
    <property type="term" value="F:maltose binding"/>
    <property type="evidence" value="ECO:0007669"/>
    <property type="project" value="TreeGrafter"/>
</dbReference>
<feature type="chain" id="PRO_5039365244" evidence="4">
    <location>
        <begin position="20"/>
        <end position="430"/>
    </location>
</feature>
<evidence type="ECO:0000256" key="4">
    <source>
        <dbReference type="SAM" id="SignalP"/>
    </source>
</evidence>
<gene>
    <name evidence="5" type="ORF">GCM10011398_26280</name>
</gene>
<dbReference type="Proteomes" id="UP000622860">
    <property type="component" value="Unassembled WGS sequence"/>
</dbReference>
<dbReference type="Pfam" id="PF13416">
    <property type="entry name" value="SBP_bac_8"/>
    <property type="match status" value="1"/>
</dbReference>
<accession>A0A917HI58</accession>
<proteinExistence type="inferred from homology"/>
<dbReference type="GO" id="GO:0055052">
    <property type="term" value="C:ATP-binding cassette (ABC) transporter complex, substrate-binding subunit-containing"/>
    <property type="evidence" value="ECO:0007669"/>
    <property type="project" value="TreeGrafter"/>
</dbReference>
<evidence type="ECO:0000256" key="1">
    <source>
        <dbReference type="ARBA" id="ARBA00008520"/>
    </source>
</evidence>
<comment type="caution">
    <text evidence="5">The sequence shown here is derived from an EMBL/GenBank/DDBJ whole genome shotgun (WGS) entry which is preliminary data.</text>
</comment>
<evidence type="ECO:0000313" key="6">
    <source>
        <dbReference type="Proteomes" id="UP000622860"/>
    </source>
</evidence>
<dbReference type="RefSeq" id="WP_188455840.1">
    <property type="nucleotide sequence ID" value="NZ_BMFR01000011.1"/>
</dbReference>
<dbReference type="GO" id="GO:0042956">
    <property type="term" value="P:maltodextrin transmembrane transport"/>
    <property type="evidence" value="ECO:0007669"/>
    <property type="project" value="TreeGrafter"/>
</dbReference>
<reference evidence="5" key="1">
    <citation type="journal article" date="2014" name="Int. J. Syst. Evol. Microbiol.">
        <title>Complete genome sequence of Corynebacterium casei LMG S-19264T (=DSM 44701T), isolated from a smear-ripened cheese.</title>
        <authorList>
            <consortium name="US DOE Joint Genome Institute (JGI-PGF)"/>
            <person name="Walter F."/>
            <person name="Albersmeier A."/>
            <person name="Kalinowski J."/>
            <person name="Ruckert C."/>
        </authorList>
    </citation>
    <scope>NUCLEOTIDE SEQUENCE</scope>
    <source>
        <strain evidence="5">CGMCC 1.12754</strain>
    </source>
</reference>
<feature type="signal peptide" evidence="4">
    <location>
        <begin position="1"/>
        <end position="19"/>
    </location>
</feature>
<dbReference type="PROSITE" id="PS51257">
    <property type="entry name" value="PROKAR_LIPOPROTEIN"/>
    <property type="match status" value="1"/>
</dbReference>
<name>A0A917HI58_9BACI</name>
<evidence type="ECO:0000256" key="2">
    <source>
        <dbReference type="ARBA" id="ARBA00022448"/>
    </source>
</evidence>
<organism evidence="5 6">
    <name type="scientific">Virgibacillus oceani</name>
    <dbReference type="NCBI Taxonomy" id="1479511"/>
    <lineage>
        <taxon>Bacteria</taxon>
        <taxon>Bacillati</taxon>
        <taxon>Bacillota</taxon>
        <taxon>Bacilli</taxon>
        <taxon>Bacillales</taxon>
        <taxon>Bacillaceae</taxon>
        <taxon>Virgibacillus</taxon>
    </lineage>
</organism>
<keyword evidence="6" id="KW-1185">Reference proteome</keyword>
<dbReference type="AlphaFoldDB" id="A0A917HI58"/>
<dbReference type="SUPFAM" id="SSF53850">
    <property type="entry name" value="Periplasmic binding protein-like II"/>
    <property type="match status" value="1"/>
</dbReference>
<keyword evidence="2" id="KW-0813">Transport</keyword>
<keyword evidence="3 4" id="KW-0732">Signal</keyword>
<evidence type="ECO:0000256" key="3">
    <source>
        <dbReference type="ARBA" id="ARBA00022729"/>
    </source>
</evidence>
<dbReference type="PANTHER" id="PTHR30061">
    <property type="entry name" value="MALTOSE-BINDING PERIPLASMIC PROTEIN"/>
    <property type="match status" value="1"/>
</dbReference>
<dbReference type="PANTHER" id="PTHR30061:SF50">
    <property type="entry name" value="MALTOSE_MALTODEXTRIN-BINDING PERIPLASMIC PROTEIN"/>
    <property type="match status" value="1"/>
</dbReference>
<reference evidence="5" key="2">
    <citation type="submission" date="2020-09" db="EMBL/GenBank/DDBJ databases">
        <authorList>
            <person name="Sun Q."/>
            <person name="Zhou Y."/>
        </authorList>
    </citation>
    <scope>NUCLEOTIDE SEQUENCE</scope>
    <source>
        <strain evidence="5">CGMCC 1.12754</strain>
    </source>
</reference>
<dbReference type="EMBL" id="BMFR01000011">
    <property type="protein sequence ID" value="GGG79693.1"/>
    <property type="molecule type" value="Genomic_DNA"/>
</dbReference>
<dbReference type="Gene3D" id="3.40.190.10">
    <property type="entry name" value="Periplasmic binding protein-like II"/>
    <property type="match status" value="1"/>
</dbReference>
<protein>
    <submittedName>
        <fullName evidence="5">Sugar ABC transporter substrate-binding protein</fullName>
    </submittedName>
</protein>
<evidence type="ECO:0000313" key="5">
    <source>
        <dbReference type="EMBL" id="GGG79693.1"/>
    </source>
</evidence>
<comment type="similarity">
    <text evidence="1">Belongs to the bacterial solute-binding protein 1 family.</text>
</comment>
<dbReference type="GO" id="GO:0015768">
    <property type="term" value="P:maltose transport"/>
    <property type="evidence" value="ECO:0007669"/>
    <property type="project" value="TreeGrafter"/>
</dbReference>